<evidence type="ECO:0000313" key="4">
    <source>
        <dbReference type="EMBL" id="KAG2966193.1"/>
    </source>
</evidence>
<proteinExistence type="predicted"/>
<name>A0A8T0YBA6_9STRA</name>
<protein>
    <recommendedName>
        <fullName evidence="7">Tc1-like transposase DDE domain-containing protein</fullName>
    </recommendedName>
</protein>
<dbReference type="InterPro" id="IPR036397">
    <property type="entry name" value="RNaseH_sf"/>
</dbReference>
<dbReference type="Proteomes" id="UP000736787">
    <property type="component" value="Unassembled WGS sequence"/>
</dbReference>
<gene>
    <name evidence="1" type="ORF">PC113_g19572</name>
    <name evidence="2" type="ORF">PC115_g19110</name>
    <name evidence="3" type="ORF">PC117_g21281</name>
    <name evidence="4" type="ORF">PC118_g19315</name>
    <name evidence="5" type="ORF">PC129_g18461</name>
</gene>
<dbReference type="Proteomes" id="UP000697107">
    <property type="component" value="Unassembled WGS sequence"/>
</dbReference>
<evidence type="ECO:0000313" key="5">
    <source>
        <dbReference type="EMBL" id="KAG3210541.1"/>
    </source>
</evidence>
<dbReference type="EMBL" id="RCMV01001078">
    <property type="protein sequence ID" value="KAG3210541.1"/>
    <property type="molecule type" value="Genomic_DNA"/>
</dbReference>
<dbReference type="EMBL" id="RCMK01001058">
    <property type="protein sequence ID" value="KAG2903272.1"/>
    <property type="molecule type" value="Genomic_DNA"/>
</dbReference>
<evidence type="ECO:0000313" key="6">
    <source>
        <dbReference type="Proteomes" id="UP000735874"/>
    </source>
</evidence>
<dbReference type="Gene3D" id="3.30.420.10">
    <property type="entry name" value="Ribonuclease H-like superfamily/Ribonuclease H"/>
    <property type="match status" value="1"/>
</dbReference>
<dbReference type="Proteomes" id="UP000735874">
    <property type="component" value="Unassembled WGS sequence"/>
</dbReference>
<dbReference type="EMBL" id="RCMG01001019">
    <property type="protein sequence ID" value="KAG2838926.1"/>
    <property type="molecule type" value="Genomic_DNA"/>
</dbReference>
<sequence length="162" mass="18354">MEVNTEFVDAVYEAVKAHEVYLEHFSGKTIVIVLDSAPAHRQTEARVTEKEDLELLRLGPYSPMCNPIEGTRKGYPTLTVIFIVTSCFSVLKARIKAYLTLCRVEMLSFPNGEKTERRMRLLERAGEHCMPCMDRHLVNKMARHCTLSVAAAICSEPMEYGT</sequence>
<evidence type="ECO:0000313" key="1">
    <source>
        <dbReference type="EMBL" id="KAG2838926.1"/>
    </source>
</evidence>
<comment type="caution">
    <text evidence="1">The sequence shown here is derived from an EMBL/GenBank/DDBJ whole genome shotgun (WGS) entry which is preliminary data.</text>
</comment>
<dbReference type="VEuPathDB" id="FungiDB:PC110_g17763"/>
<accession>A0A8T0YBA6</accession>
<dbReference type="EMBL" id="RCMI01001051">
    <property type="protein sequence ID" value="KAG2891656.1"/>
    <property type="molecule type" value="Genomic_DNA"/>
</dbReference>
<evidence type="ECO:0000313" key="2">
    <source>
        <dbReference type="EMBL" id="KAG2891656.1"/>
    </source>
</evidence>
<dbReference type="GO" id="GO:0003676">
    <property type="term" value="F:nucleic acid binding"/>
    <property type="evidence" value="ECO:0007669"/>
    <property type="project" value="InterPro"/>
</dbReference>
<organism evidence="1 6">
    <name type="scientific">Phytophthora cactorum</name>
    <dbReference type="NCBI Taxonomy" id="29920"/>
    <lineage>
        <taxon>Eukaryota</taxon>
        <taxon>Sar</taxon>
        <taxon>Stramenopiles</taxon>
        <taxon>Oomycota</taxon>
        <taxon>Peronosporomycetes</taxon>
        <taxon>Peronosporales</taxon>
        <taxon>Peronosporaceae</taxon>
        <taxon>Phytophthora</taxon>
    </lineage>
</organism>
<dbReference type="AlphaFoldDB" id="A0A8T0YBA6"/>
<dbReference type="EMBL" id="RCML01001038">
    <property type="protein sequence ID" value="KAG2966193.1"/>
    <property type="molecule type" value="Genomic_DNA"/>
</dbReference>
<evidence type="ECO:0008006" key="7">
    <source>
        <dbReference type="Google" id="ProtNLM"/>
    </source>
</evidence>
<dbReference type="Proteomes" id="UP000760860">
    <property type="component" value="Unassembled WGS sequence"/>
</dbReference>
<reference evidence="1" key="1">
    <citation type="submission" date="2018-10" db="EMBL/GenBank/DDBJ databases">
        <title>Effector identification in a new, highly contiguous assembly of the strawberry crown rot pathogen Phytophthora cactorum.</title>
        <authorList>
            <person name="Armitage A.D."/>
            <person name="Nellist C.F."/>
            <person name="Bates H."/>
            <person name="Vickerstaff R.J."/>
            <person name="Harrison R.J."/>
        </authorList>
    </citation>
    <scope>NUCLEOTIDE SEQUENCE</scope>
    <source>
        <strain evidence="1">15-7</strain>
        <strain evidence="2">4032</strain>
        <strain evidence="3">4040</strain>
        <strain evidence="4">P415</strain>
        <strain evidence="5">P421</strain>
    </source>
</reference>
<evidence type="ECO:0000313" key="3">
    <source>
        <dbReference type="EMBL" id="KAG2903272.1"/>
    </source>
</evidence>
<dbReference type="Proteomes" id="UP000774804">
    <property type="component" value="Unassembled WGS sequence"/>
</dbReference>